<evidence type="ECO:0000313" key="3">
    <source>
        <dbReference type="Proteomes" id="UP000324222"/>
    </source>
</evidence>
<feature type="transmembrane region" description="Helical" evidence="1">
    <location>
        <begin position="33"/>
        <end position="50"/>
    </location>
</feature>
<feature type="transmembrane region" description="Helical" evidence="1">
    <location>
        <begin position="7"/>
        <end position="27"/>
    </location>
</feature>
<dbReference type="EMBL" id="VSRR010102580">
    <property type="protein sequence ID" value="MPC95529.1"/>
    <property type="molecule type" value="Genomic_DNA"/>
</dbReference>
<name>A0A5B7JL53_PORTR</name>
<dbReference type="Proteomes" id="UP000324222">
    <property type="component" value="Unassembled WGS sequence"/>
</dbReference>
<gene>
    <name evidence="2" type="ORF">E2C01_090745</name>
</gene>
<sequence>MHNFSLLFVESITNVAPVVISGLVTNYSRCVEVTNFLLFLLLFLVLRVSARLGSGGFPVRQERVQRCGNLSASSPFSPQDL</sequence>
<keyword evidence="1" id="KW-0472">Membrane</keyword>
<protein>
    <submittedName>
        <fullName evidence="2">Uncharacterized protein</fullName>
    </submittedName>
</protein>
<evidence type="ECO:0000256" key="1">
    <source>
        <dbReference type="SAM" id="Phobius"/>
    </source>
</evidence>
<reference evidence="2 3" key="1">
    <citation type="submission" date="2019-05" db="EMBL/GenBank/DDBJ databases">
        <title>Another draft genome of Portunus trituberculatus and its Hox gene families provides insights of decapod evolution.</title>
        <authorList>
            <person name="Jeong J.-H."/>
            <person name="Song I."/>
            <person name="Kim S."/>
            <person name="Choi T."/>
            <person name="Kim D."/>
            <person name="Ryu S."/>
            <person name="Kim W."/>
        </authorList>
    </citation>
    <scope>NUCLEOTIDE SEQUENCE [LARGE SCALE GENOMIC DNA]</scope>
    <source>
        <tissue evidence="2">Muscle</tissue>
    </source>
</reference>
<keyword evidence="1" id="KW-0812">Transmembrane</keyword>
<comment type="caution">
    <text evidence="2">The sequence shown here is derived from an EMBL/GenBank/DDBJ whole genome shotgun (WGS) entry which is preliminary data.</text>
</comment>
<proteinExistence type="predicted"/>
<evidence type="ECO:0000313" key="2">
    <source>
        <dbReference type="EMBL" id="MPC95529.1"/>
    </source>
</evidence>
<keyword evidence="1" id="KW-1133">Transmembrane helix</keyword>
<organism evidence="2 3">
    <name type="scientific">Portunus trituberculatus</name>
    <name type="common">Swimming crab</name>
    <name type="synonym">Neptunus trituberculatus</name>
    <dbReference type="NCBI Taxonomy" id="210409"/>
    <lineage>
        <taxon>Eukaryota</taxon>
        <taxon>Metazoa</taxon>
        <taxon>Ecdysozoa</taxon>
        <taxon>Arthropoda</taxon>
        <taxon>Crustacea</taxon>
        <taxon>Multicrustacea</taxon>
        <taxon>Malacostraca</taxon>
        <taxon>Eumalacostraca</taxon>
        <taxon>Eucarida</taxon>
        <taxon>Decapoda</taxon>
        <taxon>Pleocyemata</taxon>
        <taxon>Brachyura</taxon>
        <taxon>Eubrachyura</taxon>
        <taxon>Portunoidea</taxon>
        <taxon>Portunidae</taxon>
        <taxon>Portuninae</taxon>
        <taxon>Portunus</taxon>
    </lineage>
</organism>
<accession>A0A5B7JL53</accession>
<keyword evidence="3" id="KW-1185">Reference proteome</keyword>
<dbReference type="AlphaFoldDB" id="A0A5B7JL53"/>